<keyword evidence="9" id="KW-0808">Transferase</keyword>
<evidence type="ECO:0000256" key="18">
    <source>
        <dbReference type="ARBA" id="ARBA00068150"/>
    </source>
</evidence>
<keyword evidence="6" id="KW-1003">Cell membrane</keyword>
<evidence type="ECO:0000256" key="4">
    <source>
        <dbReference type="ARBA" id="ARBA00006402"/>
    </source>
</evidence>
<feature type="domain" description="Response regulatory" evidence="24">
    <location>
        <begin position="1091"/>
        <end position="1206"/>
    </location>
</feature>
<gene>
    <name evidence="28" type="ORF">GlitD10_2658</name>
</gene>
<dbReference type="Gene3D" id="1.10.287.130">
    <property type="match status" value="1"/>
</dbReference>
<evidence type="ECO:0000256" key="10">
    <source>
        <dbReference type="ARBA" id="ARBA00022692"/>
    </source>
</evidence>
<dbReference type="InterPro" id="IPR004358">
    <property type="entry name" value="Sig_transdc_His_kin-like_C"/>
</dbReference>
<dbReference type="PANTHER" id="PTHR45339:SF1">
    <property type="entry name" value="HYBRID SIGNAL TRANSDUCTION HISTIDINE KINASE J"/>
    <property type="match status" value="1"/>
</dbReference>
<evidence type="ECO:0000256" key="3">
    <source>
        <dbReference type="ARBA" id="ARBA00004651"/>
    </source>
</evidence>
<dbReference type="SMART" id="SM00065">
    <property type="entry name" value="GAF"/>
    <property type="match status" value="1"/>
</dbReference>
<dbReference type="STRING" id="1188229.GlitD10_2658"/>
<dbReference type="Proteomes" id="UP000180235">
    <property type="component" value="Chromosome"/>
</dbReference>
<dbReference type="SMART" id="SM00091">
    <property type="entry name" value="PAS"/>
    <property type="match status" value="2"/>
</dbReference>
<evidence type="ECO:0000256" key="8">
    <source>
        <dbReference type="ARBA" id="ARBA00022553"/>
    </source>
</evidence>
<keyword evidence="15" id="KW-0902">Two-component regulatory system</keyword>
<feature type="domain" description="PAC" evidence="26">
    <location>
        <begin position="469"/>
        <end position="521"/>
    </location>
</feature>
<dbReference type="OrthoDB" id="5389090at2"/>
<dbReference type="Gene3D" id="1.20.120.160">
    <property type="entry name" value="HPT domain"/>
    <property type="match status" value="1"/>
</dbReference>
<keyword evidence="14" id="KW-1133">Transmembrane helix</keyword>
<dbReference type="Pfam" id="PF02518">
    <property type="entry name" value="HATPase_c"/>
    <property type="match status" value="1"/>
</dbReference>
<dbReference type="SUPFAM" id="SSF47384">
    <property type="entry name" value="Homodimeric domain of signal transducing histidine kinase"/>
    <property type="match status" value="1"/>
</dbReference>
<evidence type="ECO:0000256" key="14">
    <source>
        <dbReference type="ARBA" id="ARBA00022989"/>
    </source>
</evidence>
<dbReference type="SUPFAM" id="SSF55785">
    <property type="entry name" value="PYP-like sensor domain (PAS domain)"/>
    <property type="match status" value="2"/>
</dbReference>
<dbReference type="Pfam" id="PF01590">
    <property type="entry name" value="GAF"/>
    <property type="match status" value="1"/>
</dbReference>
<dbReference type="InterPro" id="IPR001610">
    <property type="entry name" value="PAC"/>
</dbReference>
<dbReference type="InterPro" id="IPR036641">
    <property type="entry name" value="HPT_dom_sf"/>
</dbReference>
<dbReference type="InterPro" id="IPR000014">
    <property type="entry name" value="PAS"/>
</dbReference>
<dbReference type="InterPro" id="IPR036097">
    <property type="entry name" value="HisK_dim/P_sf"/>
</dbReference>
<dbReference type="InterPro" id="IPR003594">
    <property type="entry name" value="HATPase_dom"/>
</dbReference>
<keyword evidence="8 21" id="KW-0597">Phosphoprotein</keyword>
<dbReference type="InterPro" id="IPR036890">
    <property type="entry name" value="HATPase_C_sf"/>
</dbReference>
<dbReference type="EC" id="2.7.13.3" evidence="5"/>
<dbReference type="InterPro" id="IPR029016">
    <property type="entry name" value="GAF-like_dom_sf"/>
</dbReference>
<feature type="domain" description="PAS" evidence="25">
    <location>
        <begin position="393"/>
        <end position="465"/>
    </location>
</feature>
<dbReference type="CDD" id="cd00130">
    <property type="entry name" value="PAS"/>
    <property type="match status" value="2"/>
</dbReference>
<dbReference type="InterPro" id="IPR000700">
    <property type="entry name" value="PAS-assoc_C"/>
</dbReference>
<evidence type="ECO:0000313" key="29">
    <source>
        <dbReference type="Proteomes" id="UP000180235"/>
    </source>
</evidence>
<evidence type="ECO:0000259" key="25">
    <source>
        <dbReference type="PROSITE" id="PS50112"/>
    </source>
</evidence>
<evidence type="ECO:0000259" key="23">
    <source>
        <dbReference type="PROSITE" id="PS50109"/>
    </source>
</evidence>
<dbReference type="SMART" id="SM00387">
    <property type="entry name" value="HATPase_c"/>
    <property type="match status" value="1"/>
</dbReference>
<evidence type="ECO:0000256" key="17">
    <source>
        <dbReference type="ARBA" id="ARBA00064003"/>
    </source>
</evidence>
<dbReference type="NCBIfam" id="TIGR00229">
    <property type="entry name" value="sensory_box"/>
    <property type="match status" value="1"/>
</dbReference>
<dbReference type="InterPro" id="IPR035965">
    <property type="entry name" value="PAS-like_dom_sf"/>
</dbReference>
<dbReference type="InterPro" id="IPR011006">
    <property type="entry name" value="CheY-like_superfamily"/>
</dbReference>
<dbReference type="GO" id="GO:0032991">
    <property type="term" value="C:protein-containing complex"/>
    <property type="evidence" value="ECO:0007669"/>
    <property type="project" value="UniProtKB-ARBA"/>
</dbReference>
<dbReference type="SUPFAM" id="SSF55781">
    <property type="entry name" value="GAF domain-like"/>
    <property type="match status" value="1"/>
</dbReference>
<comment type="caution">
    <text evidence="21">Lacks conserved residue(s) required for the propagation of feature annotation.</text>
</comment>
<dbReference type="SMART" id="SM00448">
    <property type="entry name" value="REC"/>
    <property type="match status" value="2"/>
</dbReference>
<dbReference type="GO" id="GO:0005886">
    <property type="term" value="C:plasma membrane"/>
    <property type="evidence" value="ECO:0007669"/>
    <property type="project" value="UniProtKB-SubCell"/>
</dbReference>
<feature type="modified residue" description="4-aspartylphosphate" evidence="21">
    <location>
        <position position="1140"/>
    </location>
</feature>
<keyword evidence="11" id="KW-0547">Nucleotide-binding</keyword>
<dbReference type="Gene3D" id="3.30.565.10">
    <property type="entry name" value="Histidine kinase-like ATPase, C-terminal domain"/>
    <property type="match status" value="1"/>
</dbReference>
<evidence type="ECO:0000256" key="16">
    <source>
        <dbReference type="ARBA" id="ARBA00023136"/>
    </source>
</evidence>
<evidence type="ECO:0000256" key="19">
    <source>
        <dbReference type="ARBA" id="ARBA00074306"/>
    </source>
</evidence>
<dbReference type="SUPFAM" id="SSF55874">
    <property type="entry name" value="ATPase domain of HSP90 chaperone/DNA topoisomerase II/histidine kinase"/>
    <property type="match status" value="1"/>
</dbReference>
<dbReference type="Gene3D" id="3.30.450.40">
    <property type="match status" value="1"/>
</dbReference>
<dbReference type="PROSITE" id="PS50894">
    <property type="entry name" value="HPT"/>
    <property type="match status" value="1"/>
</dbReference>
<reference evidence="28 29" key="1">
    <citation type="submission" date="2016-10" db="EMBL/GenBank/DDBJ databases">
        <title>Description of Gloeomargarita lithophora gen. nov., sp. nov., a thylakoid-bearing basal-branching cyanobacterium with intracellular carbonates, and proposal for Gloeomargaritales ord. nov.</title>
        <authorList>
            <person name="Moreira D."/>
            <person name="Tavera R."/>
            <person name="Benzerara K."/>
            <person name="Skouri-Panet F."/>
            <person name="Couradeau E."/>
            <person name="Gerard E."/>
            <person name="Loussert C."/>
            <person name="Novelo E."/>
            <person name="Zivanovic Y."/>
            <person name="Lopez-Garcia P."/>
        </authorList>
    </citation>
    <scope>NUCLEOTIDE SEQUENCE [LARGE SCALE GENOMIC DNA]</scope>
    <source>
        <strain evidence="28 29">D10</strain>
    </source>
</reference>
<comment type="subunit">
    <text evidence="17">At low DSF concentrations, interacts with RpfF.</text>
</comment>
<dbReference type="RefSeq" id="WP_071455355.1">
    <property type="nucleotide sequence ID" value="NZ_CP017675.1"/>
</dbReference>
<dbReference type="Pfam" id="PF08447">
    <property type="entry name" value="PAS_3"/>
    <property type="match status" value="1"/>
</dbReference>
<dbReference type="InterPro" id="IPR013655">
    <property type="entry name" value="PAS_fold_3"/>
</dbReference>
<feature type="modified residue" description="Phosphohistidine" evidence="20">
    <location>
        <position position="1280"/>
    </location>
</feature>
<keyword evidence="29" id="KW-1185">Reference proteome</keyword>
<dbReference type="CDD" id="cd17546">
    <property type="entry name" value="REC_hyHK_CKI1_RcsC-like"/>
    <property type="match status" value="1"/>
</dbReference>
<evidence type="ECO:0000256" key="7">
    <source>
        <dbReference type="ARBA" id="ARBA00022490"/>
    </source>
</evidence>
<dbReference type="Pfam" id="PF00072">
    <property type="entry name" value="Response_reg"/>
    <property type="match status" value="1"/>
</dbReference>
<dbReference type="PROSITE" id="PS50113">
    <property type="entry name" value="PAC"/>
    <property type="match status" value="1"/>
</dbReference>
<proteinExistence type="inferred from homology"/>
<evidence type="ECO:0000256" key="22">
    <source>
        <dbReference type="SAM" id="Coils"/>
    </source>
</evidence>
<dbReference type="InterPro" id="IPR005467">
    <property type="entry name" value="His_kinase_dom"/>
</dbReference>
<organism evidence="28 29">
    <name type="scientific">Gloeomargarita lithophora Alchichica-D10</name>
    <dbReference type="NCBI Taxonomy" id="1188229"/>
    <lineage>
        <taxon>Bacteria</taxon>
        <taxon>Bacillati</taxon>
        <taxon>Cyanobacteriota</taxon>
        <taxon>Cyanophyceae</taxon>
        <taxon>Gloeomargaritales</taxon>
        <taxon>Gloeomargaritaceae</taxon>
        <taxon>Gloeomargarita</taxon>
    </lineage>
</organism>
<dbReference type="PRINTS" id="PR00344">
    <property type="entry name" value="BCTRLSENSOR"/>
</dbReference>
<dbReference type="Pfam" id="PF00512">
    <property type="entry name" value="HisKA"/>
    <property type="match status" value="1"/>
</dbReference>
<keyword evidence="7" id="KW-0963">Cytoplasm</keyword>
<feature type="domain" description="Response regulatory" evidence="24">
    <location>
        <begin position="963"/>
        <end position="1071"/>
    </location>
</feature>
<evidence type="ECO:0000256" key="9">
    <source>
        <dbReference type="ARBA" id="ARBA00022679"/>
    </source>
</evidence>
<comment type="similarity">
    <text evidence="4">In the N-terminal section; belongs to the phytochrome family.</text>
</comment>
<dbReference type="PROSITE" id="PS50110">
    <property type="entry name" value="RESPONSE_REGULATORY"/>
    <property type="match status" value="2"/>
</dbReference>
<name>A0A1J0AGH2_9CYAN</name>
<dbReference type="GO" id="GO:0005737">
    <property type="term" value="C:cytoplasm"/>
    <property type="evidence" value="ECO:0007669"/>
    <property type="project" value="UniProtKB-SubCell"/>
</dbReference>
<comment type="subcellular location">
    <subcellularLocation>
        <location evidence="3">Cell membrane</location>
        <topology evidence="3">Multi-pass membrane protein</topology>
    </subcellularLocation>
    <subcellularLocation>
        <location evidence="2">Cytoplasm</location>
    </subcellularLocation>
</comment>
<evidence type="ECO:0000256" key="2">
    <source>
        <dbReference type="ARBA" id="ARBA00004496"/>
    </source>
</evidence>
<dbReference type="PROSITE" id="PS50109">
    <property type="entry name" value="HIS_KIN"/>
    <property type="match status" value="1"/>
</dbReference>
<evidence type="ECO:0000259" key="27">
    <source>
        <dbReference type="PROSITE" id="PS50894"/>
    </source>
</evidence>
<dbReference type="EMBL" id="CP017675">
    <property type="protein sequence ID" value="APB35000.1"/>
    <property type="molecule type" value="Genomic_DNA"/>
</dbReference>
<sequence length="1333" mass="148241">MERVLVVSTDPQLAKELGMYLAQLGWAWECFSPEQVCPHTCSPAQMVWVDLGETGVTALGQQVAQLWPELPRLVLGPRDTSLAMAMLHQGACAYMPRENLTLTQVQAALQRVEPPLADGFQERLRQLQRLGQTRYQDPDLMIQSYLRTGCRILDLPIGLWTEGETLRFVVGDCPLQAGRMLAGVNAFSQRGVYLGISLAVRVPEKGVGYVRFAAPEPGVPLSSMQKNLAHLLAQSLERGLTQMALEHQQRQTEVALAASEARNRRLIHNLQVGVLVLGRHLEVRLINPMAMQLLGLSGRQLLASNRLSLDWNAIQEDGGFYTLETHPITQALLTGKPRHQVVMGLYRSDSQDRVWLMMCVAVEMDAQGQVEELVCTLSDITASKHMAETSRLNEERYVLAMNGANDGLWDWDLEANTIYVSPRWHAILGLPAAEATWDPEEWFERIHPEDYAQVRQDVAAHLQGQREHFESEYRIRHESGEYRWMLSRGLAIRDSDGQVYRMAGSQSDITERKRAEMALQRQLQRSILLKQITQEIRRSLDAQQIFRTTVQQVGPGFQASRCLLLTYEEESPPYLNLVAEYAAPNMPPCGITTIPVVDNLHAQQVLASDTAVASADVSQDPLLTTMQALCQQLGIRSLLAVRTSYKGKANGVIGLQQCDRYRKWTPAECTLLEDVANQVGIALAQAQLLEQEREQRAQLAAQNRILEETRRAAEAASRAKSEFLANISHEIRTPMNGVLGMTGLLLDTPLTREQRDYLTTIQTSGKILLHQINELLDLGKLEAGKMQLVCEDFNLRTCLEAVLDLQAPLALEKGLQLTLLLPPEIPVHLRGDSTRLRQILVNLVGNGIKFTEQGSITLQVDSVAVEATTATLHFSVTDTGIGIPGDKLDSLFERFIQVDASAARRQGGSGLGLTICKQLILLMGGTIGVDSILGGGSCFWFDLNLPRQTTPPPPPEYPWRGNHLLVVDAHSPSRRSLFYQGASLGLRVTLCEDVPQALTHLQTQTYQGVLVSRLDWAVALAAGVTHPLPFVLLTTSTHSPTLFPPLDTQVRGFLLKPVSQERLVNLLQELWQAPLPALAPAPHAPDVPPLRILLAEDNVVNQKVALGQLRQLGYQADVANNGVEVLKLLEHNAYDIILMDCQMPDLDGYETSRRIRQLTLPQPVIIALTAHVMKDDRDKCLAAGMDDYLSKPISREHLGVALHQWGERVTAQHMEEEHKDMEPPTNQAINRDYLCQIFGDDPEFIQELLTLYLTDAQERVAALQRAIHPLQWEQIYHEAHQLKGASANVGAEGMQHLARQLEELASDQQYPEQVAGLVQAVTATLAEIAQELG</sequence>
<evidence type="ECO:0000313" key="28">
    <source>
        <dbReference type="EMBL" id="APB35000.1"/>
    </source>
</evidence>
<dbReference type="SUPFAM" id="SSF52172">
    <property type="entry name" value="CheY-like"/>
    <property type="match status" value="2"/>
</dbReference>
<dbReference type="SUPFAM" id="SSF47226">
    <property type="entry name" value="Histidine-containing phosphotransfer domain, HPT domain"/>
    <property type="match status" value="1"/>
</dbReference>
<dbReference type="SMART" id="SM00086">
    <property type="entry name" value="PAC"/>
    <property type="match status" value="2"/>
</dbReference>
<accession>A0A1J0AGH2</accession>
<dbReference type="PROSITE" id="PS50112">
    <property type="entry name" value="PAS"/>
    <property type="match status" value="1"/>
</dbReference>
<evidence type="ECO:0000256" key="5">
    <source>
        <dbReference type="ARBA" id="ARBA00012438"/>
    </source>
</evidence>
<dbReference type="SMART" id="SM00073">
    <property type="entry name" value="HPT"/>
    <property type="match status" value="1"/>
</dbReference>
<dbReference type="CDD" id="cd00082">
    <property type="entry name" value="HisKA"/>
    <property type="match status" value="1"/>
</dbReference>
<protein>
    <recommendedName>
        <fullName evidence="19">Circadian input-output histidine kinase CikA</fullName>
        <ecNumber evidence="5">2.7.13.3</ecNumber>
    </recommendedName>
    <alternativeName>
        <fullName evidence="18">Sensory/regulatory protein RpfC</fullName>
    </alternativeName>
</protein>
<keyword evidence="12 28" id="KW-0418">Kinase</keyword>
<evidence type="ECO:0000256" key="1">
    <source>
        <dbReference type="ARBA" id="ARBA00000085"/>
    </source>
</evidence>
<dbReference type="FunFam" id="3.30.565.10:FF:000010">
    <property type="entry name" value="Sensor histidine kinase RcsC"/>
    <property type="match status" value="1"/>
</dbReference>
<dbReference type="PANTHER" id="PTHR45339">
    <property type="entry name" value="HYBRID SIGNAL TRANSDUCTION HISTIDINE KINASE J"/>
    <property type="match status" value="1"/>
</dbReference>
<keyword evidence="22" id="KW-0175">Coiled coil</keyword>
<dbReference type="CDD" id="cd16922">
    <property type="entry name" value="HATPase_EvgS-ArcB-TorS-like"/>
    <property type="match status" value="1"/>
</dbReference>
<keyword evidence="10" id="KW-0812">Transmembrane</keyword>
<dbReference type="Pfam" id="PF01627">
    <property type="entry name" value="Hpt"/>
    <property type="match status" value="1"/>
</dbReference>
<comment type="catalytic activity">
    <reaction evidence="1">
        <text>ATP + protein L-histidine = ADP + protein N-phospho-L-histidine.</text>
        <dbReference type="EC" id="2.7.13.3"/>
    </reaction>
</comment>
<evidence type="ECO:0000259" key="26">
    <source>
        <dbReference type="PROSITE" id="PS50113"/>
    </source>
</evidence>
<evidence type="ECO:0000256" key="6">
    <source>
        <dbReference type="ARBA" id="ARBA00022475"/>
    </source>
</evidence>
<evidence type="ECO:0000256" key="20">
    <source>
        <dbReference type="PROSITE-ProRule" id="PRU00110"/>
    </source>
</evidence>
<feature type="coiled-coil region" evidence="22">
    <location>
        <begin position="672"/>
        <end position="719"/>
    </location>
</feature>
<dbReference type="SMART" id="SM00388">
    <property type="entry name" value="HisKA"/>
    <property type="match status" value="1"/>
</dbReference>
<dbReference type="CDD" id="cd00088">
    <property type="entry name" value="HPT"/>
    <property type="match status" value="1"/>
</dbReference>
<evidence type="ECO:0000256" key="12">
    <source>
        <dbReference type="ARBA" id="ARBA00022777"/>
    </source>
</evidence>
<dbReference type="KEGG" id="glt:GlitD10_2658"/>
<dbReference type="FunFam" id="3.30.450.20:FF:000099">
    <property type="entry name" value="Sensory box sensor histidine kinase"/>
    <property type="match status" value="1"/>
</dbReference>
<dbReference type="FunFam" id="1.10.287.130:FF:000002">
    <property type="entry name" value="Two-component osmosensing histidine kinase"/>
    <property type="match status" value="1"/>
</dbReference>
<keyword evidence="16" id="KW-0472">Membrane</keyword>
<feature type="domain" description="Histidine kinase" evidence="23">
    <location>
        <begin position="726"/>
        <end position="947"/>
    </location>
</feature>
<dbReference type="Gene3D" id="3.30.450.20">
    <property type="entry name" value="PAS domain"/>
    <property type="match status" value="2"/>
</dbReference>
<dbReference type="InterPro" id="IPR003018">
    <property type="entry name" value="GAF"/>
</dbReference>
<evidence type="ECO:0000256" key="21">
    <source>
        <dbReference type="PROSITE-ProRule" id="PRU00169"/>
    </source>
</evidence>
<feature type="domain" description="HPt" evidence="27">
    <location>
        <begin position="1241"/>
        <end position="1333"/>
    </location>
</feature>
<dbReference type="InterPro" id="IPR001789">
    <property type="entry name" value="Sig_transdc_resp-reg_receiver"/>
</dbReference>
<dbReference type="GO" id="GO:0005524">
    <property type="term" value="F:ATP binding"/>
    <property type="evidence" value="ECO:0007669"/>
    <property type="project" value="UniProtKB-KW"/>
</dbReference>
<dbReference type="GO" id="GO:0000155">
    <property type="term" value="F:phosphorelay sensor kinase activity"/>
    <property type="evidence" value="ECO:0007669"/>
    <property type="project" value="InterPro"/>
</dbReference>
<evidence type="ECO:0000256" key="15">
    <source>
        <dbReference type="ARBA" id="ARBA00023012"/>
    </source>
</evidence>
<dbReference type="Pfam" id="PF13188">
    <property type="entry name" value="PAS_8"/>
    <property type="match status" value="1"/>
</dbReference>
<evidence type="ECO:0000256" key="13">
    <source>
        <dbReference type="ARBA" id="ARBA00022840"/>
    </source>
</evidence>
<keyword evidence="13" id="KW-0067">ATP-binding</keyword>
<dbReference type="InterPro" id="IPR003661">
    <property type="entry name" value="HisK_dim/P_dom"/>
</dbReference>
<dbReference type="InterPro" id="IPR008207">
    <property type="entry name" value="Sig_transdc_His_kin_Hpt_dom"/>
</dbReference>
<evidence type="ECO:0000256" key="11">
    <source>
        <dbReference type="ARBA" id="ARBA00022741"/>
    </source>
</evidence>
<evidence type="ECO:0000259" key="24">
    <source>
        <dbReference type="PROSITE" id="PS50110"/>
    </source>
</evidence>
<dbReference type="Gene3D" id="3.40.50.2300">
    <property type="match status" value="2"/>
</dbReference>